<dbReference type="RefSeq" id="XP_001828729.2">
    <property type="nucleotide sequence ID" value="XM_001828677.2"/>
</dbReference>
<dbReference type="eggNOG" id="ENOG502SBDA">
    <property type="taxonomic scope" value="Eukaryota"/>
</dbReference>
<proteinExistence type="predicted"/>
<dbReference type="EMBL" id="AACS02000001">
    <property type="protein sequence ID" value="EAU92995.2"/>
    <property type="molecule type" value="Genomic_DNA"/>
</dbReference>
<name>A8N1N5_COPC7</name>
<dbReference type="AlphaFoldDB" id="A8N1N5"/>
<dbReference type="KEGG" id="cci:CC1G_06715"/>
<dbReference type="GO" id="GO:0005778">
    <property type="term" value="C:peroxisomal membrane"/>
    <property type="evidence" value="ECO:0007669"/>
    <property type="project" value="UniProtKB-ARBA"/>
</dbReference>
<dbReference type="Proteomes" id="UP000001861">
    <property type="component" value="Unassembled WGS sequence"/>
</dbReference>
<evidence type="ECO:0000259" key="2">
    <source>
        <dbReference type="Pfam" id="PF06398"/>
    </source>
</evidence>
<evidence type="ECO:0000313" key="3">
    <source>
        <dbReference type="EMBL" id="EAU92995.2"/>
    </source>
</evidence>
<dbReference type="Pfam" id="PF06398">
    <property type="entry name" value="Pex24p"/>
    <property type="match status" value="1"/>
</dbReference>
<protein>
    <recommendedName>
        <fullName evidence="2">TECPR1-like DysF domain-containing protein</fullName>
    </recommendedName>
</protein>
<feature type="compositionally biased region" description="Basic and acidic residues" evidence="1">
    <location>
        <begin position="50"/>
        <end position="72"/>
    </location>
</feature>
<keyword evidence="4" id="KW-1185">Reference proteome</keyword>
<dbReference type="GO" id="GO:0007031">
    <property type="term" value="P:peroxisome organization"/>
    <property type="evidence" value="ECO:0007669"/>
    <property type="project" value="UniProtKB-ARBA"/>
</dbReference>
<dbReference type="OMA" id="AWMIDMR"/>
<dbReference type="OrthoDB" id="72441at2759"/>
<organism evidence="3 4">
    <name type="scientific">Coprinopsis cinerea (strain Okayama-7 / 130 / ATCC MYA-4618 / FGSC 9003)</name>
    <name type="common">Inky cap fungus</name>
    <name type="synonym">Hormographiella aspergillata</name>
    <dbReference type="NCBI Taxonomy" id="240176"/>
    <lineage>
        <taxon>Eukaryota</taxon>
        <taxon>Fungi</taxon>
        <taxon>Dikarya</taxon>
        <taxon>Basidiomycota</taxon>
        <taxon>Agaricomycotina</taxon>
        <taxon>Agaricomycetes</taxon>
        <taxon>Agaricomycetidae</taxon>
        <taxon>Agaricales</taxon>
        <taxon>Agaricineae</taxon>
        <taxon>Psathyrellaceae</taxon>
        <taxon>Coprinopsis</taxon>
    </lineage>
</organism>
<reference evidence="3 4" key="1">
    <citation type="journal article" date="2010" name="Proc. Natl. Acad. Sci. U.S.A.">
        <title>Insights into evolution of multicellular fungi from the assembled chromosomes of the mushroom Coprinopsis cinerea (Coprinus cinereus).</title>
        <authorList>
            <person name="Stajich J.E."/>
            <person name="Wilke S.K."/>
            <person name="Ahren D."/>
            <person name="Au C.H."/>
            <person name="Birren B.W."/>
            <person name="Borodovsky M."/>
            <person name="Burns C."/>
            <person name="Canback B."/>
            <person name="Casselton L.A."/>
            <person name="Cheng C.K."/>
            <person name="Deng J."/>
            <person name="Dietrich F.S."/>
            <person name="Fargo D.C."/>
            <person name="Farman M.L."/>
            <person name="Gathman A.C."/>
            <person name="Goldberg J."/>
            <person name="Guigo R."/>
            <person name="Hoegger P.J."/>
            <person name="Hooker J.B."/>
            <person name="Huggins A."/>
            <person name="James T.Y."/>
            <person name="Kamada T."/>
            <person name="Kilaru S."/>
            <person name="Kodira C."/>
            <person name="Kues U."/>
            <person name="Kupfer D."/>
            <person name="Kwan H.S."/>
            <person name="Lomsadze A."/>
            <person name="Li W."/>
            <person name="Lilly W.W."/>
            <person name="Ma L.J."/>
            <person name="Mackey A.J."/>
            <person name="Manning G."/>
            <person name="Martin F."/>
            <person name="Muraguchi H."/>
            <person name="Natvig D.O."/>
            <person name="Palmerini H."/>
            <person name="Ramesh M.A."/>
            <person name="Rehmeyer C.J."/>
            <person name="Roe B.A."/>
            <person name="Shenoy N."/>
            <person name="Stanke M."/>
            <person name="Ter-Hovhannisyan V."/>
            <person name="Tunlid A."/>
            <person name="Velagapudi R."/>
            <person name="Vision T.J."/>
            <person name="Zeng Q."/>
            <person name="Zolan M.E."/>
            <person name="Pukkila P.J."/>
        </authorList>
    </citation>
    <scope>NUCLEOTIDE SEQUENCE [LARGE SCALE GENOMIC DNA]</scope>
    <source>
        <strain evidence="4">Okayama-7 / 130 / ATCC MYA-4618 / FGSC 9003</strain>
    </source>
</reference>
<dbReference type="VEuPathDB" id="FungiDB:CC1G_06715"/>
<dbReference type="HOGENOM" id="CLU_025584_0_0_1"/>
<accession>A8N1N5</accession>
<feature type="compositionally biased region" description="Low complexity" evidence="1">
    <location>
        <begin position="239"/>
        <end position="249"/>
    </location>
</feature>
<evidence type="ECO:0000313" key="4">
    <source>
        <dbReference type="Proteomes" id="UP000001861"/>
    </source>
</evidence>
<dbReference type="GeneID" id="6005152"/>
<feature type="domain" description="TECPR1-like DysF" evidence="2">
    <location>
        <begin position="96"/>
        <end position="219"/>
    </location>
</feature>
<dbReference type="InParanoid" id="A8N1N5"/>
<dbReference type="STRING" id="240176.A8N1N5"/>
<comment type="caution">
    <text evidence="3">The sequence shown here is derived from an EMBL/GenBank/DDBJ whole genome shotgun (WGS) entry which is preliminary data.</text>
</comment>
<gene>
    <name evidence="3" type="ORF">CC1G_06715</name>
</gene>
<feature type="region of interest" description="Disordered" evidence="1">
    <location>
        <begin position="227"/>
        <end position="259"/>
    </location>
</feature>
<dbReference type="InterPro" id="IPR010482">
    <property type="entry name" value="TECPR1-like_DysF"/>
</dbReference>
<feature type="region of interest" description="Disordered" evidence="1">
    <location>
        <begin position="48"/>
        <end position="82"/>
    </location>
</feature>
<evidence type="ECO:0000256" key="1">
    <source>
        <dbReference type="SAM" id="MobiDB-lite"/>
    </source>
</evidence>
<sequence>MSSSVVVSPVTLSKFAHSDVPKPNALVLDDVNVVDPVRRRFSPKPGLFSRLRDRTSKRSLRKEAQDSPKDLEDVSEPAAQAFDDTDSIHLNSSLSLVPESDRDHYEWAVVYENQRGITIFSTPYYSSQSLLPIDPSPFTLPNASKRRSEQPPITLDNYPLPDGNWRWVSRCWMIDMRSDSGEVQHDGFEYNWIFRKHNWRAEVGAFSAGGWVRRRRWIRLMVRSSGKPHRHDVDHDHSSTPSSHQTSSQKARHRQSVGSSLLPTSVLSASTTVSSRWKDMNPDDVWLGDSIEADWERCHQFMKRFGRDGRKLEVWRLWLGYYHPEYKDQFTVEDAKGKRREKQWTEDEGPLPSEMAALEMFSKDSVALAPREYLIPVLRKYGQRILRSFIYPDSRAEFLKLLALADLLQELDIPFGKALETAELDFYSYANTLQKKGIPTK</sequence>